<dbReference type="AlphaFoldDB" id="A0ABD1T7B6"/>
<dbReference type="Proteomes" id="UP001604277">
    <property type="component" value="Unassembled WGS sequence"/>
</dbReference>
<evidence type="ECO:0000256" key="1">
    <source>
        <dbReference type="SAM" id="MobiDB-lite"/>
    </source>
</evidence>
<sequence>MNWDGADVSFGDQGQRTAEEADDREVDTGINGMGQRSVEESVDACVETTVECGCGGTYRGWGRSYQERRGNPGRYRDGTTVEGDQEEEAVDTSVDTMVEGEAEATIDTGVGTTVEGDVEEADQPRRQTMRFQMK</sequence>
<dbReference type="EMBL" id="JBFOLJ010000009">
    <property type="protein sequence ID" value="KAL2508624.1"/>
    <property type="molecule type" value="Genomic_DNA"/>
</dbReference>
<feature type="region of interest" description="Disordered" evidence="1">
    <location>
        <begin position="67"/>
        <end position="93"/>
    </location>
</feature>
<evidence type="ECO:0000313" key="2">
    <source>
        <dbReference type="EMBL" id="KAL2508624.1"/>
    </source>
</evidence>
<evidence type="ECO:0000313" key="3">
    <source>
        <dbReference type="Proteomes" id="UP001604277"/>
    </source>
</evidence>
<accession>A0ABD1T7B6</accession>
<name>A0ABD1T7B6_9LAMI</name>
<feature type="compositionally biased region" description="Basic and acidic residues" evidence="1">
    <location>
        <begin position="67"/>
        <end position="79"/>
    </location>
</feature>
<gene>
    <name evidence="2" type="ORF">Fot_32271</name>
</gene>
<keyword evidence="3" id="KW-1185">Reference proteome</keyword>
<organism evidence="2 3">
    <name type="scientific">Forsythia ovata</name>
    <dbReference type="NCBI Taxonomy" id="205694"/>
    <lineage>
        <taxon>Eukaryota</taxon>
        <taxon>Viridiplantae</taxon>
        <taxon>Streptophyta</taxon>
        <taxon>Embryophyta</taxon>
        <taxon>Tracheophyta</taxon>
        <taxon>Spermatophyta</taxon>
        <taxon>Magnoliopsida</taxon>
        <taxon>eudicotyledons</taxon>
        <taxon>Gunneridae</taxon>
        <taxon>Pentapetalae</taxon>
        <taxon>asterids</taxon>
        <taxon>lamiids</taxon>
        <taxon>Lamiales</taxon>
        <taxon>Oleaceae</taxon>
        <taxon>Forsythieae</taxon>
        <taxon>Forsythia</taxon>
    </lineage>
</organism>
<comment type="caution">
    <text evidence="2">The sequence shown here is derived from an EMBL/GenBank/DDBJ whole genome shotgun (WGS) entry which is preliminary data.</text>
</comment>
<protein>
    <submittedName>
        <fullName evidence="2">Uncharacterized protein</fullName>
    </submittedName>
</protein>
<proteinExistence type="predicted"/>
<feature type="region of interest" description="Disordered" evidence="1">
    <location>
        <begin position="1"/>
        <end position="39"/>
    </location>
</feature>
<reference evidence="3" key="1">
    <citation type="submission" date="2024-07" db="EMBL/GenBank/DDBJ databases">
        <title>Two chromosome-level genome assemblies of Korean endemic species Abeliophyllum distichum and Forsythia ovata (Oleaceae).</title>
        <authorList>
            <person name="Jang H."/>
        </authorList>
    </citation>
    <scope>NUCLEOTIDE SEQUENCE [LARGE SCALE GENOMIC DNA]</scope>
</reference>